<gene>
    <name evidence="3" type="ORF">ISN44_As05g058540</name>
</gene>
<evidence type="ECO:0000256" key="1">
    <source>
        <dbReference type="SAM" id="MobiDB-lite"/>
    </source>
</evidence>
<dbReference type="AlphaFoldDB" id="A0A8T2DR35"/>
<organism evidence="3 4">
    <name type="scientific">Arabidopsis suecica</name>
    <name type="common">Swedish thale-cress</name>
    <name type="synonym">Cardaminopsis suecica</name>
    <dbReference type="NCBI Taxonomy" id="45249"/>
    <lineage>
        <taxon>Eukaryota</taxon>
        <taxon>Viridiplantae</taxon>
        <taxon>Streptophyta</taxon>
        <taxon>Embryophyta</taxon>
        <taxon>Tracheophyta</taxon>
        <taxon>Spermatophyta</taxon>
        <taxon>Magnoliopsida</taxon>
        <taxon>eudicotyledons</taxon>
        <taxon>Gunneridae</taxon>
        <taxon>Pentapetalae</taxon>
        <taxon>rosids</taxon>
        <taxon>malvids</taxon>
        <taxon>Brassicales</taxon>
        <taxon>Brassicaceae</taxon>
        <taxon>Camelineae</taxon>
        <taxon>Arabidopsis</taxon>
    </lineage>
</organism>
<evidence type="ECO:0000313" key="3">
    <source>
        <dbReference type="EMBL" id="KAG7614017.1"/>
    </source>
</evidence>
<dbReference type="SMART" id="SM00666">
    <property type="entry name" value="PB1"/>
    <property type="match status" value="1"/>
</dbReference>
<dbReference type="InterPro" id="IPR053198">
    <property type="entry name" value="Gynoecium_Dev_Regulator"/>
</dbReference>
<sequence length="238" mass="26790">MTSLLPYKTHPSATFLLGLRHQKQTLNYKKASLFSPKSSKIQKKLTMVAVDYTEKNSGSSLKFLCSYGGRILPRSTDGKLRYVGGHTRVLSVDRSISFSELMKKLYEFCGYSVDLRCQLPNGDLETLISVKSEEELAEIVEEYDRICGAKIRAVLSPPRSSHKTESSPSSSGDRSPKSPFSVTPSPPNSPSPAYGRYLQSRYCLPSTDLPPRRYIQRAEESHCCYACRVHKDSRLVWH</sequence>
<proteinExistence type="predicted"/>
<evidence type="ECO:0000259" key="2">
    <source>
        <dbReference type="SMART" id="SM00666"/>
    </source>
</evidence>
<dbReference type="PANTHER" id="PTHR31066:SF55">
    <property type="entry name" value="PB1 DOMAIN-CONTAINING PROTEIN"/>
    <property type="match status" value="1"/>
</dbReference>
<evidence type="ECO:0000313" key="4">
    <source>
        <dbReference type="Proteomes" id="UP000694251"/>
    </source>
</evidence>
<feature type="region of interest" description="Disordered" evidence="1">
    <location>
        <begin position="157"/>
        <end position="191"/>
    </location>
</feature>
<feature type="compositionally biased region" description="Low complexity" evidence="1">
    <location>
        <begin position="166"/>
        <end position="183"/>
    </location>
</feature>
<dbReference type="OrthoDB" id="1914296at2759"/>
<dbReference type="Proteomes" id="UP000694251">
    <property type="component" value="Chromosome 5"/>
</dbReference>
<name>A0A8T2DR35_ARASU</name>
<keyword evidence="4" id="KW-1185">Reference proteome</keyword>
<comment type="caution">
    <text evidence="3">The sequence shown here is derived from an EMBL/GenBank/DDBJ whole genome shotgun (WGS) entry which is preliminary data.</text>
</comment>
<dbReference type="PANTHER" id="PTHR31066">
    <property type="entry name" value="OS05G0427100 PROTEIN-RELATED"/>
    <property type="match status" value="1"/>
</dbReference>
<dbReference type="InterPro" id="IPR000270">
    <property type="entry name" value="PB1_dom"/>
</dbReference>
<feature type="domain" description="PB1" evidence="2">
    <location>
        <begin position="75"/>
        <end position="158"/>
    </location>
</feature>
<dbReference type="CDD" id="cd06410">
    <property type="entry name" value="PB1_UP2"/>
    <property type="match status" value="1"/>
</dbReference>
<accession>A0A8T2DR35</accession>
<protein>
    <submittedName>
        <fullName evidence="3">PB1 domain</fullName>
    </submittedName>
</protein>
<reference evidence="3 4" key="1">
    <citation type="submission" date="2020-12" db="EMBL/GenBank/DDBJ databases">
        <title>Concerted genomic and epigenomic changes stabilize Arabidopsis allopolyploids.</title>
        <authorList>
            <person name="Chen Z."/>
        </authorList>
    </citation>
    <scope>NUCLEOTIDE SEQUENCE [LARGE SCALE GENOMIC DNA]</scope>
    <source>
        <strain evidence="3">As9502</strain>
        <tissue evidence="3">Leaf</tissue>
    </source>
</reference>
<dbReference type="EMBL" id="JAEFBJ010000005">
    <property type="protein sequence ID" value="KAG7614017.1"/>
    <property type="molecule type" value="Genomic_DNA"/>
</dbReference>
<dbReference type="Pfam" id="PF00564">
    <property type="entry name" value="PB1"/>
    <property type="match status" value="1"/>
</dbReference>